<dbReference type="Gene3D" id="3.30.565.10">
    <property type="entry name" value="Histidine kinase-like ATPase, C-terminal domain"/>
    <property type="match status" value="1"/>
</dbReference>
<dbReference type="InterPro" id="IPR005467">
    <property type="entry name" value="His_kinase_dom"/>
</dbReference>
<evidence type="ECO:0000256" key="3">
    <source>
        <dbReference type="ARBA" id="ARBA00012438"/>
    </source>
</evidence>
<evidence type="ECO:0000256" key="6">
    <source>
        <dbReference type="ARBA" id="ARBA00022741"/>
    </source>
</evidence>
<dbReference type="InterPro" id="IPR003594">
    <property type="entry name" value="HATPase_dom"/>
</dbReference>
<dbReference type="Gene3D" id="6.10.340.10">
    <property type="match status" value="1"/>
</dbReference>
<dbReference type="Proteomes" id="UP000252107">
    <property type="component" value="Unassembled WGS sequence"/>
</dbReference>
<dbReference type="SMART" id="SM00387">
    <property type="entry name" value="HATPase_c"/>
    <property type="match status" value="1"/>
</dbReference>
<dbReference type="PANTHER" id="PTHR43065:SF10">
    <property type="entry name" value="PEROXIDE STRESS-ACTIVATED HISTIDINE KINASE MAK3"/>
    <property type="match status" value="1"/>
</dbReference>
<keyword evidence="5" id="KW-0808">Transferase</keyword>
<dbReference type="PROSITE" id="PS50885">
    <property type="entry name" value="HAMP"/>
    <property type="match status" value="1"/>
</dbReference>
<evidence type="ECO:0000256" key="10">
    <source>
        <dbReference type="SAM" id="Coils"/>
    </source>
</evidence>
<evidence type="ECO:0000256" key="7">
    <source>
        <dbReference type="ARBA" id="ARBA00022777"/>
    </source>
</evidence>
<keyword evidence="8" id="KW-0067">ATP-binding</keyword>
<comment type="caution">
    <text evidence="14">The sequence shown here is derived from an EMBL/GenBank/DDBJ whole genome shotgun (WGS) entry which is preliminary data.</text>
</comment>
<keyword evidence="11" id="KW-0812">Transmembrane</keyword>
<feature type="domain" description="HAMP" evidence="13">
    <location>
        <begin position="198"/>
        <end position="250"/>
    </location>
</feature>
<accession>A0A367QPD9</accession>
<dbReference type="GO" id="GO:0005524">
    <property type="term" value="F:ATP binding"/>
    <property type="evidence" value="ECO:0007669"/>
    <property type="project" value="UniProtKB-KW"/>
</dbReference>
<dbReference type="InterPro" id="IPR003660">
    <property type="entry name" value="HAMP_dom"/>
</dbReference>
<evidence type="ECO:0000313" key="14">
    <source>
        <dbReference type="EMBL" id="RCJ25163.1"/>
    </source>
</evidence>
<keyword evidence="6" id="KW-0547">Nucleotide-binding</keyword>
<evidence type="ECO:0000256" key="8">
    <source>
        <dbReference type="ARBA" id="ARBA00022840"/>
    </source>
</evidence>
<feature type="transmembrane region" description="Helical" evidence="11">
    <location>
        <begin position="176"/>
        <end position="197"/>
    </location>
</feature>
<comment type="subcellular location">
    <subcellularLocation>
        <location evidence="2">Membrane</location>
    </subcellularLocation>
</comment>
<evidence type="ECO:0000256" key="2">
    <source>
        <dbReference type="ARBA" id="ARBA00004370"/>
    </source>
</evidence>
<evidence type="ECO:0000259" key="13">
    <source>
        <dbReference type="PROSITE" id="PS50885"/>
    </source>
</evidence>
<feature type="coiled-coil region" evidence="10">
    <location>
        <begin position="258"/>
        <end position="292"/>
    </location>
</feature>
<sequence>MKISTKFFTGATVSVGLIVAVLIGNTVVVQQIRQIIREKVNQSTETVKVALAAENALKSEIIELKDAVLLKSEDPGRVNSTKQFLDSLNQLEHLLPEAPEISVIRRRHEFLSQMATQLTNLNSSKTYLEDSQQSFRAINSFSRDIELFLNKLIERNNQQRLVIEDQLQSLYQVQRIISFIVVQIILILFIGKFMVIWRPMLKSLQNLQVGTAEIAAGNLDYRLDIRTGDEVEDLAKAFNHMAVKLAQSRETLLKNTELTQMNQRLEVEISERKQAEAELQKTFKELQSTQAQLIQTEKMSSLGQLVAGIAHEINNPINFIHGNITHTHKYTQELLELVHLYQEQFPNPGEKIEEKLEDIDLEFLLDDLPKILSSMKIGSVRIQQIVLSLRSFSRLDEADMKEVDIHEGIDSTLLILQNRLKVKPECSNIEIIKEYGQLPLVECYPGQLNQVFLNIINNAIDILEQSKVNNSELSTIDYRLLAKPQILINTQVASNNRVVVRIADNGPGMTEEVKQKLFDPFFTTKPVGQGTGLGLSISYQIVVQKHCGVLRCESELGKGSEFWIEIPLRQEQKQVLFKTASEKLRAIA</sequence>
<dbReference type="InterPro" id="IPR004358">
    <property type="entry name" value="Sig_transdc_His_kin-like_C"/>
</dbReference>
<evidence type="ECO:0000259" key="12">
    <source>
        <dbReference type="PROSITE" id="PS50109"/>
    </source>
</evidence>
<dbReference type="SUPFAM" id="SSF158472">
    <property type="entry name" value="HAMP domain-like"/>
    <property type="match status" value="1"/>
</dbReference>
<evidence type="ECO:0000256" key="4">
    <source>
        <dbReference type="ARBA" id="ARBA00022553"/>
    </source>
</evidence>
<dbReference type="EC" id="2.7.13.3" evidence="3"/>
<keyword evidence="9" id="KW-0902">Two-component regulatory system</keyword>
<name>A0A367QPD9_9NOSO</name>
<dbReference type="PANTHER" id="PTHR43065">
    <property type="entry name" value="SENSOR HISTIDINE KINASE"/>
    <property type="match status" value="1"/>
</dbReference>
<dbReference type="CDD" id="cd06225">
    <property type="entry name" value="HAMP"/>
    <property type="match status" value="1"/>
</dbReference>
<dbReference type="SUPFAM" id="SSF47384">
    <property type="entry name" value="Homodimeric domain of signal transducing histidine kinase"/>
    <property type="match status" value="1"/>
</dbReference>
<evidence type="ECO:0000256" key="9">
    <source>
        <dbReference type="ARBA" id="ARBA00023012"/>
    </source>
</evidence>
<gene>
    <name evidence="14" type="ORF">A6770_27875</name>
</gene>
<dbReference type="GO" id="GO:0016020">
    <property type="term" value="C:membrane"/>
    <property type="evidence" value="ECO:0007669"/>
    <property type="project" value="UniProtKB-SubCell"/>
</dbReference>
<evidence type="ECO:0000256" key="5">
    <source>
        <dbReference type="ARBA" id="ARBA00022679"/>
    </source>
</evidence>
<comment type="catalytic activity">
    <reaction evidence="1">
        <text>ATP + protein L-histidine = ADP + protein N-phospho-L-histidine.</text>
        <dbReference type="EC" id="2.7.13.3"/>
    </reaction>
</comment>
<keyword evidence="11" id="KW-0472">Membrane</keyword>
<protein>
    <recommendedName>
        <fullName evidence="3">histidine kinase</fullName>
        <ecNumber evidence="3">2.7.13.3</ecNumber>
    </recommendedName>
</protein>
<dbReference type="EMBL" id="LXQD01000315">
    <property type="protein sequence ID" value="RCJ25163.1"/>
    <property type="molecule type" value="Genomic_DNA"/>
</dbReference>
<reference evidence="14" key="1">
    <citation type="submission" date="2016-04" db="EMBL/GenBank/DDBJ databases">
        <authorList>
            <person name="Tabuchi Yagui T.R."/>
        </authorList>
    </citation>
    <scope>NUCLEOTIDE SEQUENCE [LARGE SCALE GENOMIC DNA]</scope>
    <source>
        <strain evidence="14">NIES-26</strain>
    </source>
</reference>
<keyword evidence="10" id="KW-0175">Coiled coil</keyword>
<keyword evidence="4" id="KW-0597">Phosphoprotein</keyword>
<evidence type="ECO:0000313" key="15">
    <source>
        <dbReference type="Proteomes" id="UP000252107"/>
    </source>
</evidence>
<dbReference type="InterPro" id="IPR036097">
    <property type="entry name" value="HisK_dim/P_sf"/>
</dbReference>
<feature type="transmembrane region" description="Helical" evidence="11">
    <location>
        <begin position="6"/>
        <end position="29"/>
    </location>
</feature>
<organism evidence="14 15">
    <name type="scientific">Nostoc minutum NIES-26</name>
    <dbReference type="NCBI Taxonomy" id="1844469"/>
    <lineage>
        <taxon>Bacteria</taxon>
        <taxon>Bacillati</taxon>
        <taxon>Cyanobacteriota</taxon>
        <taxon>Cyanophyceae</taxon>
        <taxon>Nostocales</taxon>
        <taxon>Nostocaceae</taxon>
        <taxon>Nostoc</taxon>
    </lineage>
</organism>
<keyword evidence="15" id="KW-1185">Reference proteome</keyword>
<evidence type="ECO:0000256" key="1">
    <source>
        <dbReference type="ARBA" id="ARBA00000085"/>
    </source>
</evidence>
<dbReference type="GO" id="GO:0000155">
    <property type="term" value="F:phosphorelay sensor kinase activity"/>
    <property type="evidence" value="ECO:0007669"/>
    <property type="project" value="InterPro"/>
</dbReference>
<evidence type="ECO:0000256" key="11">
    <source>
        <dbReference type="SAM" id="Phobius"/>
    </source>
</evidence>
<dbReference type="SMART" id="SM00304">
    <property type="entry name" value="HAMP"/>
    <property type="match status" value="1"/>
</dbReference>
<keyword evidence="7 14" id="KW-0418">Kinase</keyword>
<dbReference type="Pfam" id="PF02518">
    <property type="entry name" value="HATPase_c"/>
    <property type="match status" value="1"/>
</dbReference>
<dbReference type="AlphaFoldDB" id="A0A367QPD9"/>
<dbReference type="InterPro" id="IPR036890">
    <property type="entry name" value="HATPase_C_sf"/>
</dbReference>
<dbReference type="CDD" id="cd00082">
    <property type="entry name" value="HisKA"/>
    <property type="match status" value="1"/>
</dbReference>
<dbReference type="SUPFAM" id="SSF55874">
    <property type="entry name" value="ATPase domain of HSP90 chaperone/DNA topoisomerase II/histidine kinase"/>
    <property type="match status" value="1"/>
</dbReference>
<dbReference type="InterPro" id="IPR003661">
    <property type="entry name" value="HisK_dim/P_dom"/>
</dbReference>
<feature type="domain" description="Histidine kinase" evidence="12">
    <location>
        <begin position="308"/>
        <end position="570"/>
    </location>
</feature>
<keyword evidence="11" id="KW-1133">Transmembrane helix</keyword>
<dbReference type="PROSITE" id="PS50109">
    <property type="entry name" value="HIS_KIN"/>
    <property type="match status" value="1"/>
</dbReference>
<dbReference type="PRINTS" id="PR00344">
    <property type="entry name" value="BCTRLSENSOR"/>
</dbReference>
<dbReference type="Gene3D" id="1.10.287.130">
    <property type="match status" value="1"/>
</dbReference>
<proteinExistence type="predicted"/>
<dbReference type="Pfam" id="PF00672">
    <property type="entry name" value="HAMP"/>
    <property type="match status" value="1"/>
</dbReference>